<dbReference type="InterPro" id="IPR007410">
    <property type="entry name" value="LpqE-like"/>
</dbReference>
<dbReference type="Pfam" id="PF04314">
    <property type="entry name" value="PCuAC"/>
    <property type="match status" value="1"/>
</dbReference>
<dbReference type="EMBL" id="JARXVE010000003">
    <property type="protein sequence ID" value="MDH6195456.1"/>
    <property type="molecule type" value="Genomic_DNA"/>
</dbReference>
<evidence type="ECO:0000313" key="2">
    <source>
        <dbReference type="Proteomes" id="UP001160130"/>
    </source>
</evidence>
<dbReference type="InterPro" id="IPR058248">
    <property type="entry name" value="Lxx211020-like"/>
</dbReference>
<proteinExistence type="predicted"/>
<accession>A0ABT6KXN0</accession>
<dbReference type="PANTHER" id="PTHR36302">
    <property type="entry name" value="BLR7088 PROTEIN"/>
    <property type="match status" value="1"/>
</dbReference>
<dbReference type="Gene3D" id="2.60.40.1890">
    <property type="entry name" value="PCu(A)C copper chaperone"/>
    <property type="match status" value="1"/>
</dbReference>
<reference evidence="1 2" key="1">
    <citation type="submission" date="2023-04" db="EMBL/GenBank/DDBJ databases">
        <title>Forest soil microbial communities from Buena Vista Peninsula, Colon Province, Panama.</title>
        <authorList>
            <person name="Bouskill N."/>
        </authorList>
    </citation>
    <scope>NUCLEOTIDE SEQUENCE [LARGE SCALE GENOMIC DNA]</scope>
    <source>
        <strain evidence="1 2">AC80</strain>
    </source>
</reference>
<dbReference type="RefSeq" id="WP_280832114.1">
    <property type="nucleotide sequence ID" value="NZ_JARXVE010000003.1"/>
</dbReference>
<keyword evidence="2" id="KW-1185">Reference proteome</keyword>
<protein>
    <submittedName>
        <fullName evidence="1">Copper(I)-binding protein</fullName>
    </submittedName>
</protein>
<gene>
    <name evidence="1" type="ORF">M2272_002096</name>
</gene>
<evidence type="ECO:0000313" key="1">
    <source>
        <dbReference type="EMBL" id="MDH6195456.1"/>
    </source>
</evidence>
<dbReference type="SUPFAM" id="SSF110087">
    <property type="entry name" value="DR1885-like metal-binding protein"/>
    <property type="match status" value="1"/>
</dbReference>
<name>A0ABT6KXN0_9MYCO</name>
<dbReference type="PROSITE" id="PS51257">
    <property type="entry name" value="PROKAR_LIPOPROTEIN"/>
    <property type="match status" value="1"/>
</dbReference>
<sequence length="169" mass="17421">MRSSRIRMAAIIVGAAALTLTGCTQSHSDHKMADMVEMNEQWASAADSGMAAVFGTLSNTGHHDVHIVSATSPAAGTVEIHEVVGATGGSKTMRPKEGGLTIPAGGTHDLAPGGDHLMLMELTAPLHPGADVEVTMVFEDGSTLPVTAQVRDFPGGNENYQPAAPQDHG</sequence>
<comment type="caution">
    <text evidence="1">The sequence shown here is derived from an EMBL/GenBank/DDBJ whole genome shotgun (WGS) entry which is preliminary data.</text>
</comment>
<organism evidence="1 2">
    <name type="scientific">Mycolicibacterium frederiksbergense</name>
    <dbReference type="NCBI Taxonomy" id="117567"/>
    <lineage>
        <taxon>Bacteria</taxon>
        <taxon>Bacillati</taxon>
        <taxon>Actinomycetota</taxon>
        <taxon>Actinomycetes</taxon>
        <taxon>Mycobacteriales</taxon>
        <taxon>Mycobacteriaceae</taxon>
        <taxon>Mycolicibacterium</taxon>
    </lineage>
</organism>
<dbReference type="PANTHER" id="PTHR36302:SF1">
    <property type="entry name" value="COPPER CHAPERONE PCU(A)C"/>
    <property type="match status" value="1"/>
</dbReference>
<dbReference type="Proteomes" id="UP001160130">
    <property type="component" value="Unassembled WGS sequence"/>
</dbReference>
<dbReference type="InterPro" id="IPR036182">
    <property type="entry name" value="PCuAC_sf"/>
</dbReference>